<feature type="compositionally biased region" description="Polar residues" evidence="1">
    <location>
        <begin position="206"/>
        <end position="216"/>
    </location>
</feature>
<evidence type="ECO:0000313" key="3">
    <source>
        <dbReference type="Proteomes" id="UP001295684"/>
    </source>
</evidence>
<dbReference type="Proteomes" id="UP001295684">
    <property type="component" value="Unassembled WGS sequence"/>
</dbReference>
<sequence>MISLLMHINKENNDPKVYKIDTVDPLSSDSYNSSFIEEMSPSYDNGEGIKIPETDNRTRKTQNLKKKLVYKHLNQAEFINQMFSERVNFNKKCNEKSNTSLSKKKISRLNFEESPISMTNKNKKKIKVHANISPINIEPTSARKCDDRDKKSLRIKTNQIFPNKKSNLNLHNASYTDNTDEEFTPHQSHDYSSKSLINRKTKLERTPQSQFSSYSPEKSDLARSVNSIHRLNHLKDSIFSKRNRMADHSFFTVSKRRNKFSNYLVFNPWNEGKQDQKSMRQKQFSLPRIHQNSIQAEPNLCQEPTPKITNLIEKQEDNNTVSIKRMACKSNSMQHFESVKQKCKKFIT</sequence>
<keyword evidence="3" id="KW-1185">Reference proteome</keyword>
<organism evidence="2 3">
    <name type="scientific">Euplotes crassus</name>
    <dbReference type="NCBI Taxonomy" id="5936"/>
    <lineage>
        <taxon>Eukaryota</taxon>
        <taxon>Sar</taxon>
        <taxon>Alveolata</taxon>
        <taxon>Ciliophora</taxon>
        <taxon>Intramacronucleata</taxon>
        <taxon>Spirotrichea</taxon>
        <taxon>Hypotrichia</taxon>
        <taxon>Euplotida</taxon>
        <taxon>Euplotidae</taxon>
        <taxon>Moneuplotes</taxon>
    </lineage>
</organism>
<accession>A0AAD1X999</accession>
<feature type="compositionally biased region" description="Basic and acidic residues" evidence="1">
    <location>
        <begin position="183"/>
        <end position="192"/>
    </location>
</feature>
<name>A0AAD1X999_EUPCR</name>
<dbReference type="AlphaFoldDB" id="A0AAD1X999"/>
<proteinExistence type="predicted"/>
<evidence type="ECO:0000256" key="1">
    <source>
        <dbReference type="SAM" id="MobiDB-lite"/>
    </source>
</evidence>
<reference evidence="2" key="1">
    <citation type="submission" date="2023-07" db="EMBL/GenBank/DDBJ databases">
        <authorList>
            <consortium name="AG Swart"/>
            <person name="Singh M."/>
            <person name="Singh A."/>
            <person name="Seah K."/>
            <person name="Emmerich C."/>
        </authorList>
    </citation>
    <scope>NUCLEOTIDE SEQUENCE</scope>
    <source>
        <strain evidence="2">DP1</strain>
    </source>
</reference>
<protein>
    <submittedName>
        <fullName evidence="2">Uncharacterized protein</fullName>
    </submittedName>
</protein>
<evidence type="ECO:0000313" key="2">
    <source>
        <dbReference type="EMBL" id="CAI2365692.1"/>
    </source>
</evidence>
<comment type="caution">
    <text evidence="2">The sequence shown here is derived from an EMBL/GenBank/DDBJ whole genome shotgun (WGS) entry which is preliminary data.</text>
</comment>
<gene>
    <name evidence="2" type="ORF">ECRASSUSDP1_LOCUS6993</name>
</gene>
<feature type="compositionally biased region" description="Polar residues" evidence="1">
    <location>
        <begin position="164"/>
        <end position="177"/>
    </location>
</feature>
<feature type="region of interest" description="Disordered" evidence="1">
    <location>
        <begin position="164"/>
        <end position="218"/>
    </location>
</feature>
<dbReference type="EMBL" id="CAMPGE010006797">
    <property type="protein sequence ID" value="CAI2365692.1"/>
    <property type="molecule type" value="Genomic_DNA"/>
</dbReference>